<dbReference type="Proteomes" id="UP000265040">
    <property type="component" value="Chromosome 9"/>
</dbReference>
<dbReference type="InterPro" id="IPR022159">
    <property type="entry name" value="STIP/TFIP11_N"/>
</dbReference>
<proteinExistence type="inferred from homology"/>
<organism evidence="11 12">
    <name type="scientific">Anabas testudineus</name>
    <name type="common">Climbing perch</name>
    <name type="synonym">Anthias testudineus</name>
    <dbReference type="NCBI Taxonomy" id="64144"/>
    <lineage>
        <taxon>Eukaryota</taxon>
        <taxon>Metazoa</taxon>
        <taxon>Chordata</taxon>
        <taxon>Craniata</taxon>
        <taxon>Vertebrata</taxon>
        <taxon>Euteleostomi</taxon>
        <taxon>Actinopterygii</taxon>
        <taxon>Neopterygii</taxon>
        <taxon>Teleostei</taxon>
        <taxon>Neoteleostei</taxon>
        <taxon>Acanthomorphata</taxon>
        <taxon>Anabantaria</taxon>
        <taxon>Anabantiformes</taxon>
        <taxon>Anabantoidei</taxon>
        <taxon>Anabantidae</taxon>
        <taxon>Anabas</taxon>
    </lineage>
</organism>
<feature type="region of interest" description="Disordered" evidence="9">
    <location>
        <begin position="1"/>
        <end position="152"/>
    </location>
</feature>
<dbReference type="InterPro" id="IPR000467">
    <property type="entry name" value="G_patch_dom"/>
</dbReference>
<dbReference type="AlphaFoldDB" id="A0A7N6BL88"/>
<dbReference type="SMART" id="SM00443">
    <property type="entry name" value="G_patch"/>
    <property type="match status" value="1"/>
</dbReference>
<dbReference type="Ensembl" id="ENSATET00000048791.2">
    <property type="protein sequence ID" value="ENSATEP00000064036.1"/>
    <property type="gene ID" value="ENSATEG00000006472.3"/>
</dbReference>
<dbReference type="GO" id="GO:0071008">
    <property type="term" value="C:U2-type post-mRNA release spliceosomal complex"/>
    <property type="evidence" value="ECO:0007669"/>
    <property type="project" value="TreeGrafter"/>
</dbReference>
<comment type="similarity">
    <text evidence="2 8">Belongs to the TFP11/STIP family.</text>
</comment>
<dbReference type="Pfam" id="PF12457">
    <property type="entry name" value="TIP_N"/>
    <property type="match status" value="1"/>
</dbReference>
<dbReference type="Pfam" id="PF07842">
    <property type="entry name" value="GCFC"/>
    <property type="match status" value="1"/>
</dbReference>
<reference evidence="11" key="2">
    <citation type="submission" date="2025-08" db="UniProtKB">
        <authorList>
            <consortium name="Ensembl"/>
        </authorList>
    </citation>
    <scope>IDENTIFICATION</scope>
</reference>
<dbReference type="Pfam" id="PF01585">
    <property type="entry name" value="G-patch"/>
    <property type="match status" value="1"/>
</dbReference>
<evidence type="ECO:0000256" key="7">
    <source>
        <dbReference type="ARBA" id="ARBA00023242"/>
    </source>
</evidence>
<reference evidence="11" key="1">
    <citation type="submission" date="2021-04" db="EMBL/GenBank/DDBJ databases">
        <authorList>
            <consortium name="Wellcome Sanger Institute Data Sharing"/>
        </authorList>
    </citation>
    <scope>NUCLEOTIDE SEQUENCE [LARGE SCALE GENOMIC DNA]</scope>
</reference>
<reference evidence="11" key="3">
    <citation type="submission" date="2025-09" db="UniProtKB">
        <authorList>
            <consortium name="Ensembl"/>
        </authorList>
    </citation>
    <scope>IDENTIFICATION</scope>
</reference>
<sequence>MSMSHLYGRRGEEDEEGVEIESFEVTDWDLANEFNPDRRRHRQTKEQATYGIWADRDSDEDERPSFGGKKSKDYTAPVSFVSAGLRKTAAEEKPQQQKGEEGSDDSDDASSAPPAARGIAPKKLQMGKFRGNQSQRFAGGIHSGQGIGSWEKHTKGIGQKLLQKMGYQPGKGLGKNAQGIVNPIEAKVRKGKGAVGAYGNERTQQSLQDFPVVDSDEEEEKEFQKELGQWRKDPAGPGGKKKPKYSYRTVDELKAKGKLTGRSTAASAGELAQVKVIDMTGREQKVYYSYSQMTNKHSVPDEGPPSMSTRDQKGSCFALPELEHNLQLLIDLTEQDILQSARRLQHEKDVVVSLSHESRALQSRLDAEQDAIQRMEAVLSLVERFPSGETAPGEGPTLQECARIFETLQTDYYEEYKTMGLADLAVAVVYPLLKEKLHSWDPLKVCFCTTNPVTFLFHFFRTALIAWRMLVMWIPVMRSCVSSWQPRFVGPMVDCVEVWAPLLPLWILDHLLEQLILPRLQREVDNWNPLTDTVPIHSWIHPWLPMLQTRLEPLYPPIRSKLSNALQRWHPSDTSARLILQPWKDVFTPGAWEAFMVKNIIPKLALCLEELVINPHQQQMEPFHWVMDWEGMLSPSSLVSLLDKNFFPKWLQVLCSWLSNSPNYEEITKWYLGWKKKFNEALDIMNRAVSSGIGGYMQPGARENIAYLTQTERRKDFQYEAMQERRDAESVAHRGISAGVPTNFKDLIQTKAEENNIVFMPLVAKRHEGKQLYTFGRIVIYIDRGVVFVQGEKTWVPTSLQSLIDMAK</sequence>
<dbReference type="InterPro" id="IPR022783">
    <property type="entry name" value="GCFC_dom"/>
</dbReference>
<dbReference type="InterPro" id="IPR024933">
    <property type="entry name" value="TFP11"/>
</dbReference>
<dbReference type="GO" id="GO:0000390">
    <property type="term" value="P:spliceosomal complex disassembly"/>
    <property type="evidence" value="ECO:0007669"/>
    <property type="project" value="InterPro"/>
</dbReference>
<protein>
    <recommendedName>
        <fullName evidence="3 8">Tuftelin-interacting protein 11</fullName>
    </recommendedName>
</protein>
<dbReference type="GO" id="GO:0003676">
    <property type="term" value="F:nucleic acid binding"/>
    <property type="evidence" value="ECO:0007669"/>
    <property type="project" value="InterPro"/>
</dbReference>
<keyword evidence="7 8" id="KW-0539">Nucleus</keyword>
<evidence type="ECO:0000313" key="12">
    <source>
        <dbReference type="Proteomes" id="UP000265040"/>
    </source>
</evidence>
<dbReference type="PIRSF" id="PIRSF017706">
    <property type="entry name" value="TFIP11"/>
    <property type="match status" value="1"/>
</dbReference>
<keyword evidence="12" id="KW-1185">Reference proteome</keyword>
<evidence type="ECO:0000259" key="10">
    <source>
        <dbReference type="PROSITE" id="PS50174"/>
    </source>
</evidence>
<evidence type="ECO:0000256" key="2">
    <source>
        <dbReference type="ARBA" id="ARBA00010900"/>
    </source>
</evidence>
<evidence type="ECO:0000256" key="3">
    <source>
        <dbReference type="ARBA" id="ARBA00015137"/>
    </source>
</evidence>
<evidence type="ECO:0000256" key="6">
    <source>
        <dbReference type="ARBA" id="ARBA00023187"/>
    </source>
</evidence>
<dbReference type="PANTHER" id="PTHR23329">
    <property type="entry name" value="TUFTELIN-INTERACTING PROTEIN 11-RELATED"/>
    <property type="match status" value="1"/>
</dbReference>
<dbReference type="PANTHER" id="PTHR23329:SF1">
    <property type="entry name" value="TUFTELIN-INTERACTING PROTEIN 11"/>
    <property type="match status" value="1"/>
</dbReference>
<accession>A0A7N6BL88</accession>
<evidence type="ECO:0000256" key="5">
    <source>
        <dbReference type="ARBA" id="ARBA00022728"/>
    </source>
</evidence>
<feature type="compositionally biased region" description="Basic and acidic residues" evidence="9">
    <location>
        <begin position="222"/>
        <end position="234"/>
    </location>
</feature>
<dbReference type="PROSITE" id="PS50174">
    <property type="entry name" value="G_PATCH"/>
    <property type="match status" value="1"/>
</dbReference>
<dbReference type="InterPro" id="IPR045211">
    <property type="entry name" value="TFP11/STIP/Ntr1"/>
</dbReference>
<evidence type="ECO:0000313" key="11">
    <source>
        <dbReference type="Ensembl" id="ENSATEP00000064036.1"/>
    </source>
</evidence>
<keyword evidence="5 8" id="KW-0747">Spliceosome</keyword>
<feature type="compositionally biased region" description="Basic and acidic residues" evidence="9">
    <location>
        <begin position="88"/>
        <end position="101"/>
    </location>
</feature>
<comment type="function">
    <text evidence="8">Involved in pre-mRNA splicing, specifically in spliceosome disassembly during late-stage splicing events.</text>
</comment>
<evidence type="ECO:0000256" key="9">
    <source>
        <dbReference type="SAM" id="MobiDB-lite"/>
    </source>
</evidence>
<keyword evidence="6 8" id="KW-0508">mRNA splicing</keyword>
<evidence type="ECO:0000256" key="4">
    <source>
        <dbReference type="ARBA" id="ARBA00022664"/>
    </source>
</evidence>
<keyword evidence="4 8" id="KW-0507">mRNA processing</keyword>
<name>A0A7N6BL88_ANATE</name>
<gene>
    <name evidence="11" type="primary">TFIP11</name>
</gene>
<feature type="region of interest" description="Disordered" evidence="9">
    <location>
        <begin position="197"/>
        <end position="244"/>
    </location>
</feature>
<evidence type="ECO:0000256" key="8">
    <source>
        <dbReference type="PIRNR" id="PIRNR017706"/>
    </source>
</evidence>
<feature type="domain" description="G-patch" evidence="10">
    <location>
        <begin position="154"/>
        <end position="200"/>
    </location>
</feature>
<evidence type="ECO:0000256" key="1">
    <source>
        <dbReference type="ARBA" id="ARBA00004123"/>
    </source>
</evidence>
<dbReference type="GeneTree" id="ENSGT00390000012739"/>
<feature type="compositionally biased region" description="Acidic residues" evidence="9">
    <location>
        <begin position="13"/>
        <end position="27"/>
    </location>
</feature>
<comment type="subcellular location">
    <subcellularLocation>
        <location evidence="1 8">Nucleus</location>
    </subcellularLocation>
</comment>